<dbReference type="RefSeq" id="WP_089857585.1">
    <property type="nucleotide sequence ID" value="NZ_FNDW01000005.1"/>
</dbReference>
<dbReference type="Gene3D" id="3.40.50.12780">
    <property type="entry name" value="N-terminal domain of ligase-like"/>
    <property type="match status" value="1"/>
</dbReference>
<proteinExistence type="predicted"/>
<name>A0A1G8J2F4_9FLAO</name>
<dbReference type="SUPFAM" id="SSF52777">
    <property type="entry name" value="CoA-dependent acyltransferases"/>
    <property type="match status" value="2"/>
</dbReference>
<dbReference type="PANTHER" id="PTHR45527">
    <property type="entry name" value="NONRIBOSOMAL PEPTIDE SYNTHETASE"/>
    <property type="match status" value="1"/>
</dbReference>
<dbReference type="GO" id="GO:0003824">
    <property type="term" value="F:catalytic activity"/>
    <property type="evidence" value="ECO:0007669"/>
    <property type="project" value="InterPro"/>
</dbReference>
<dbReference type="InterPro" id="IPR020845">
    <property type="entry name" value="AMP-binding_CS"/>
</dbReference>
<dbReference type="Gene3D" id="3.30.559.30">
    <property type="entry name" value="Nonribosomal peptide synthetase, condensation domain"/>
    <property type="match status" value="1"/>
</dbReference>
<dbReference type="AlphaFoldDB" id="A0A1G8J2F4"/>
<protein>
    <submittedName>
        <fullName evidence="3">Surfactin family lipopeptide synthetase A</fullName>
    </submittedName>
</protein>
<organism evidence="3 4">
    <name type="scientific">Chryseobacterium taeanense</name>
    <dbReference type="NCBI Taxonomy" id="311334"/>
    <lineage>
        <taxon>Bacteria</taxon>
        <taxon>Pseudomonadati</taxon>
        <taxon>Bacteroidota</taxon>
        <taxon>Flavobacteriia</taxon>
        <taxon>Flavobacteriales</taxon>
        <taxon>Weeksellaceae</taxon>
        <taxon>Chryseobacterium group</taxon>
        <taxon>Chryseobacterium</taxon>
    </lineage>
</organism>
<dbReference type="Proteomes" id="UP000198869">
    <property type="component" value="Unassembled WGS sequence"/>
</dbReference>
<dbReference type="Pfam" id="PF00550">
    <property type="entry name" value="PP-binding"/>
    <property type="match status" value="1"/>
</dbReference>
<dbReference type="GO" id="GO:0043041">
    <property type="term" value="P:amino acid activation for nonribosomal peptide biosynthetic process"/>
    <property type="evidence" value="ECO:0007669"/>
    <property type="project" value="TreeGrafter"/>
</dbReference>
<dbReference type="CDD" id="cd05930">
    <property type="entry name" value="A_NRPS"/>
    <property type="match status" value="1"/>
</dbReference>
<reference evidence="4" key="1">
    <citation type="submission" date="2016-10" db="EMBL/GenBank/DDBJ databases">
        <authorList>
            <person name="Varghese N."/>
            <person name="Submissions S."/>
        </authorList>
    </citation>
    <scope>NUCLEOTIDE SEQUENCE [LARGE SCALE GENOMIC DNA]</scope>
    <source>
        <strain evidence="4">DSM 17071</strain>
    </source>
</reference>
<dbReference type="InterPro" id="IPR010071">
    <property type="entry name" value="AA_adenyl_dom"/>
</dbReference>
<dbReference type="InterPro" id="IPR000873">
    <property type="entry name" value="AMP-dep_synth/lig_dom"/>
</dbReference>
<dbReference type="GO" id="GO:0005737">
    <property type="term" value="C:cytoplasm"/>
    <property type="evidence" value="ECO:0007669"/>
    <property type="project" value="TreeGrafter"/>
</dbReference>
<dbReference type="Pfam" id="PF00668">
    <property type="entry name" value="Condensation"/>
    <property type="match status" value="1"/>
</dbReference>
<dbReference type="OrthoDB" id="9778690at2"/>
<dbReference type="InterPro" id="IPR009081">
    <property type="entry name" value="PP-bd_ACP"/>
</dbReference>
<dbReference type="InterPro" id="IPR042099">
    <property type="entry name" value="ANL_N_sf"/>
</dbReference>
<dbReference type="Pfam" id="PF00501">
    <property type="entry name" value="AMP-binding"/>
    <property type="match status" value="1"/>
</dbReference>
<evidence type="ECO:0000256" key="1">
    <source>
        <dbReference type="SAM" id="Coils"/>
    </source>
</evidence>
<dbReference type="PANTHER" id="PTHR45527:SF1">
    <property type="entry name" value="FATTY ACID SYNTHASE"/>
    <property type="match status" value="1"/>
</dbReference>
<dbReference type="STRING" id="311334.SAMN05421846_105206"/>
<gene>
    <name evidence="3" type="ORF">SAMN05421846_105206</name>
</gene>
<dbReference type="Gene3D" id="3.30.300.30">
    <property type="match status" value="1"/>
</dbReference>
<dbReference type="InterPro" id="IPR001242">
    <property type="entry name" value="Condensation_dom"/>
</dbReference>
<dbReference type="SUPFAM" id="SSF56801">
    <property type="entry name" value="Acetyl-CoA synthetase-like"/>
    <property type="match status" value="1"/>
</dbReference>
<evidence type="ECO:0000313" key="3">
    <source>
        <dbReference type="EMBL" id="SDI25488.1"/>
    </source>
</evidence>
<sequence length="1036" mass="118962">MIFQNALLKSLHTHQENTAIDNNGISVSYSELIKKSDKITSFLLKQNLEPETIVGLSFDSKESLIYSMIGALNARCTIVPIDISMPEKRLQMMADEMNLQYLITSEKNSFLGKTIGIAPFLIEDIFNSENEDEIQNIKYPAFDKEDSIYIYFTSGSTGKPKGIIGKNNSLLQFLNWEIQEFNIDSNTKVSQLIHPYFDAFLRDVFVPLLSGGTICIPPADEDFFTPEKLTKWIEASGVNIIHCVPSLFRVINNDQLTSESYPELKNVLLSGEKINPAELKKWYDLFEGRIQLTNLYGATETTMIRFFYHIKPEDANLSKISIGKPIADTDFFIADKNLKKCSPFVIGDLYIISDYMTKGYLNEPELNNEKFVLIDAGNGEKKRAFKTGDKARVMPNGEIDLMGREDNQIKINGIRIETDGIENTLISSGILKNAVVFKHPEGEFLISFVIPSENTQGLEEILKKHLEANLPSYMIPSDVIKVDNFPLLDNGKINFKELLQFVTKNDIIVPANEIEDRLLKIWKEILGEEKEISTTSSFHNIGGNSLAIMRLIGKIYKEYNVRFTLSELFNNLTIIQQAQHIKTSGKDNTLIIQKAEPKDSYKLSAAQERIYYNYELNRQSTAFNLPMIWKIEGSFNEEKLTESINNLIERHESLRTEFRFVEGEIRQIVKDKVDFSVEIIHADENIDKEITAFIRPFVLDVAPLFRCGIIYSNNETYIIVDLHHIVCDGMSQNNLFSDLMKLYNNEQLPLLPLQYKDYSEWEQAFRHTNDYISHREFWLKMFEGNIPDSKFPVSDENIDHTSDSGGTATFKIDIRTIKKVTESLKTEEVTTFSSLFSMFFLYLSQFTGQEDLVIGINSSGRLQDELEDVVGMFTKTLPVRYHLNENMTFSEFAKEVHKVLVQAHSSQIYDLANIVKEINNNRNIAVKQLFDVMFVFQNFEAKKVDLQDLQLSAYEFENKTYKYPITLFASEGDDAMYFRMEYSALHFTAGDIEIIIRQFHDLIIKISENIDMNLIDCFDNELAVSSLNTEEINFNF</sequence>
<dbReference type="Gene3D" id="3.30.559.10">
    <property type="entry name" value="Chloramphenicol acetyltransferase-like domain"/>
    <property type="match status" value="1"/>
</dbReference>
<dbReference type="NCBIfam" id="TIGR01733">
    <property type="entry name" value="AA-adenyl-dom"/>
    <property type="match status" value="1"/>
</dbReference>
<dbReference type="PROSITE" id="PS50075">
    <property type="entry name" value="CARRIER"/>
    <property type="match status" value="1"/>
</dbReference>
<evidence type="ECO:0000313" key="4">
    <source>
        <dbReference type="Proteomes" id="UP000198869"/>
    </source>
</evidence>
<feature type="coiled-coil region" evidence="1">
    <location>
        <begin position="637"/>
        <end position="664"/>
    </location>
</feature>
<evidence type="ECO:0000259" key="2">
    <source>
        <dbReference type="PROSITE" id="PS50075"/>
    </source>
</evidence>
<accession>A0A1G8J2F4</accession>
<dbReference type="Gene3D" id="1.10.1200.10">
    <property type="entry name" value="ACP-like"/>
    <property type="match status" value="1"/>
</dbReference>
<dbReference type="EMBL" id="FNDW01000005">
    <property type="protein sequence ID" value="SDI25488.1"/>
    <property type="molecule type" value="Genomic_DNA"/>
</dbReference>
<dbReference type="InterPro" id="IPR036736">
    <property type="entry name" value="ACP-like_sf"/>
</dbReference>
<keyword evidence="1" id="KW-0175">Coiled coil</keyword>
<dbReference type="GO" id="GO:0044550">
    <property type="term" value="P:secondary metabolite biosynthetic process"/>
    <property type="evidence" value="ECO:0007669"/>
    <property type="project" value="TreeGrafter"/>
</dbReference>
<dbReference type="InterPro" id="IPR023213">
    <property type="entry name" value="CAT-like_dom_sf"/>
</dbReference>
<dbReference type="GO" id="GO:0031177">
    <property type="term" value="F:phosphopantetheine binding"/>
    <property type="evidence" value="ECO:0007669"/>
    <property type="project" value="TreeGrafter"/>
</dbReference>
<dbReference type="InterPro" id="IPR045851">
    <property type="entry name" value="AMP-bd_C_sf"/>
</dbReference>
<dbReference type="Pfam" id="PF13193">
    <property type="entry name" value="AMP-binding_C"/>
    <property type="match status" value="1"/>
</dbReference>
<dbReference type="PROSITE" id="PS00455">
    <property type="entry name" value="AMP_BINDING"/>
    <property type="match status" value="1"/>
</dbReference>
<feature type="domain" description="Carrier" evidence="2">
    <location>
        <begin position="509"/>
        <end position="585"/>
    </location>
</feature>
<dbReference type="SUPFAM" id="SSF47336">
    <property type="entry name" value="ACP-like"/>
    <property type="match status" value="1"/>
</dbReference>
<dbReference type="InterPro" id="IPR025110">
    <property type="entry name" value="AMP-bd_C"/>
</dbReference>
<keyword evidence="4" id="KW-1185">Reference proteome</keyword>